<dbReference type="RefSeq" id="WP_010291496.1">
    <property type="nucleotide sequence ID" value="NZ_CP065993.1"/>
</dbReference>
<sequence>MVNKFGSLSLQGKSIGKLTFAGRNLVGANADVAVAMLNVNNTLNTENVTPQAGFDFSIAFGTPLKLIDAKIIAGTARSNQRNGARVATKTGTLLPMSDTATDTLPEEDYDAVFVSGKDKTVHGRVRSADAFDSHDLVLFRVTPNYKTDNRGEVVRDDYDEPMISNYQFNFIQQSKSGDVGNDDNIVRILVDSAESERLQAGLKPGDKLVPQGLKFAFAGNDATDWTVYADTLVVVEERTQEKPTSSQNKTINSKASTAKD</sequence>
<proteinExistence type="predicted"/>
<dbReference type="Proteomes" id="UP001529201">
    <property type="component" value="Unassembled WGS sequence"/>
</dbReference>
<name>A0ABT6HDG5_LEUPS</name>
<evidence type="ECO:0000313" key="2">
    <source>
        <dbReference type="EMBL" id="MDG9733660.1"/>
    </source>
</evidence>
<accession>A0ABT6HDG5</accession>
<feature type="region of interest" description="Disordered" evidence="1">
    <location>
        <begin position="238"/>
        <end position="260"/>
    </location>
</feature>
<evidence type="ECO:0000256" key="1">
    <source>
        <dbReference type="SAM" id="MobiDB-lite"/>
    </source>
</evidence>
<organism evidence="2 3">
    <name type="scientific">Leuconostoc pseudomesenteroides</name>
    <dbReference type="NCBI Taxonomy" id="33968"/>
    <lineage>
        <taxon>Bacteria</taxon>
        <taxon>Bacillati</taxon>
        <taxon>Bacillota</taxon>
        <taxon>Bacilli</taxon>
        <taxon>Lactobacillales</taxon>
        <taxon>Lactobacillaceae</taxon>
        <taxon>Leuconostoc</taxon>
    </lineage>
</organism>
<evidence type="ECO:0000313" key="3">
    <source>
        <dbReference type="Proteomes" id="UP001529201"/>
    </source>
</evidence>
<feature type="compositionally biased region" description="Polar residues" evidence="1">
    <location>
        <begin position="242"/>
        <end position="260"/>
    </location>
</feature>
<reference evidence="2 3" key="1">
    <citation type="submission" date="2023-02" db="EMBL/GenBank/DDBJ databases">
        <title>Antimicrobial susceptibility testing and tentative epidemiological cut-off values for Lactobacillaceae family species intended for ingestion.</title>
        <authorList>
            <person name="Noehr-Meldgaard K."/>
            <person name="Struve C."/>
            <person name="Ingmer H."/>
            <person name="Koza A."/>
            <person name="Al-Nakeeb K."/>
            <person name="Agersoe Y."/>
        </authorList>
    </citation>
    <scope>NUCLEOTIDE SEQUENCE [LARGE SCALE GENOMIC DNA]</scope>
    <source>
        <strain evidence="2 3">DSM 20193</strain>
    </source>
</reference>
<dbReference type="GeneID" id="64344735"/>
<keyword evidence="3" id="KW-1185">Reference proteome</keyword>
<dbReference type="EMBL" id="JARGDN010000004">
    <property type="protein sequence ID" value="MDG9733660.1"/>
    <property type="molecule type" value="Genomic_DNA"/>
</dbReference>
<comment type="caution">
    <text evidence="2">The sequence shown here is derived from an EMBL/GenBank/DDBJ whole genome shotgun (WGS) entry which is preliminary data.</text>
</comment>
<gene>
    <name evidence="2" type="ORF">P1N92_05955</name>
</gene>
<protein>
    <submittedName>
        <fullName evidence="2">Uncharacterized protein</fullName>
    </submittedName>
</protein>